<organism evidence="1 2">
    <name type="scientific">Micromonospora sagamiensis</name>
    <dbReference type="NCBI Taxonomy" id="47875"/>
    <lineage>
        <taxon>Bacteria</taxon>
        <taxon>Bacillati</taxon>
        <taxon>Actinomycetota</taxon>
        <taxon>Actinomycetes</taxon>
        <taxon>Micromonosporales</taxon>
        <taxon>Micromonosporaceae</taxon>
        <taxon>Micromonospora</taxon>
    </lineage>
</organism>
<proteinExistence type="predicted"/>
<dbReference type="EMBL" id="VLLP01000001">
    <property type="protein sequence ID" value="TWJ30181.1"/>
    <property type="molecule type" value="Genomic_DNA"/>
</dbReference>
<sequence>MRGMRDENLVGLWDTRPYDYGVMESSWLCLRPDGTGWSAWAVAGGEGSVSHLTWSRPGDDEIEIRYTWTAAGSWLPGEPPALVEIDEEWPDDTLLRTRYAVRLDTPPLAEAPMTTLHLTDAVESACQFALSTRNVDHTDPAAHGRR</sequence>
<reference evidence="1 2" key="1">
    <citation type="submission" date="2019-07" db="EMBL/GenBank/DDBJ databases">
        <title>R&amp;d 2014.</title>
        <authorList>
            <person name="Klenk H.-P."/>
        </authorList>
    </citation>
    <scope>NUCLEOTIDE SEQUENCE [LARGE SCALE GENOMIC DNA]</scope>
    <source>
        <strain evidence="1 2">DSM 43912</strain>
    </source>
</reference>
<name>A0A562WJG8_9ACTN</name>
<dbReference type="AlphaFoldDB" id="A0A562WJG8"/>
<dbReference type="Proteomes" id="UP000319728">
    <property type="component" value="Unassembled WGS sequence"/>
</dbReference>
<evidence type="ECO:0000313" key="1">
    <source>
        <dbReference type="EMBL" id="TWJ30181.1"/>
    </source>
</evidence>
<accession>A0A562WJG8</accession>
<keyword evidence="2" id="KW-1185">Reference proteome</keyword>
<comment type="caution">
    <text evidence="1">The sequence shown here is derived from an EMBL/GenBank/DDBJ whole genome shotgun (WGS) entry which is preliminary data.</text>
</comment>
<gene>
    <name evidence="1" type="ORF">JD81_03718</name>
</gene>
<protein>
    <submittedName>
        <fullName evidence="1">Uncharacterized protein</fullName>
    </submittedName>
</protein>
<evidence type="ECO:0000313" key="2">
    <source>
        <dbReference type="Proteomes" id="UP000319728"/>
    </source>
</evidence>